<dbReference type="PANTHER" id="PTHR12526:SF622">
    <property type="entry name" value="GLYCOSYLTRANSFERASE (GROUP I)"/>
    <property type="match status" value="1"/>
</dbReference>
<dbReference type="EMBL" id="JBBMQO010000006">
    <property type="protein sequence ID" value="MEM5502252.1"/>
    <property type="molecule type" value="Genomic_DNA"/>
</dbReference>
<protein>
    <submittedName>
        <fullName evidence="3">Glycosyltransferase family 4 protein</fullName>
    </submittedName>
</protein>
<keyword evidence="4" id="KW-1185">Reference proteome</keyword>
<dbReference type="RefSeq" id="WP_342848592.1">
    <property type="nucleotide sequence ID" value="NZ_JBBMQO010000006.1"/>
</dbReference>
<dbReference type="SUPFAM" id="SSF53756">
    <property type="entry name" value="UDP-Glycosyltransferase/glycogen phosphorylase"/>
    <property type="match status" value="1"/>
</dbReference>
<name>A0ABU9T809_9HYPH</name>
<feature type="domain" description="Glycosyltransferase subfamily 4-like N-terminal" evidence="2">
    <location>
        <begin position="26"/>
        <end position="202"/>
    </location>
</feature>
<dbReference type="Proteomes" id="UP001477870">
    <property type="component" value="Unassembled WGS sequence"/>
</dbReference>
<evidence type="ECO:0000259" key="2">
    <source>
        <dbReference type="Pfam" id="PF13579"/>
    </source>
</evidence>
<dbReference type="InterPro" id="IPR001296">
    <property type="entry name" value="Glyco_trans_1"/>
</dbReference>
<gene>
    <name evidence="3" type="ORF">WNY59_11700</name>
</gene>
<sequence>MGKTIWIINQYGSTPNIGIGGRHFYLSMALAKRGHTVKVICASSHHLLRQYPDVKSDLLEQKIGNVSYIWLKMPRYGGASDKKRIWNWFKFAAKLPSLHNKIGSKPDVILCSSPSLVSFLGAEILARKTGARIVSEVRDIWPMTLIELGGYSINHPFIRLLQMVEDRVYRKSDAVISNLKYAVTHMTSRGMDEKKFHWIPNGFSEEEFNIDEIFVKNFKALLPDDKLILGYAGTMGRANDLDTIIDAAALLQDRTDVAFVLVGDGDLKEALVNKTKALKLANIHFYASVPKGKVSSVLDTFDACLLCWHNSPLYIYGVAANKLYEYLASGKPLLQSYSGTGDLVNEYEAGITVDAQRPDMLANAIRQFSELSLNQRKKLGSNGRKAAYENYEYNILGQKLEHVLLHKRFD</sequence>
<dbReference type="PANTHER" id="PTHR12526">
    <property type="entry name" value="GLYCOSYLTRANSFERASE"/>
    <property type="match status" value="1"/>
</dbReference>
<dbReference type="InterPro" id="IPR028098">
    <property type="entry name" value="Glyco_trans_4-like_N"/>
</dbReference>
<evidence type="ECO:0000259" key="1">
    <source>
        <dbReference type="Pfam" id="PF00534"/>
    </source>
</evidence>
<evidence type="ECO:0000313" key="3">
    <source>
        <dbReference type="EMBL" id="MEM5502252.1"/>
    </source>
</evidence>
<reference evidence="3 4" key="1">
    <citation type="submission" date="2024-03" db="EMBL/GenBank/DDBJ databases">
        <title>Community enrichment and isolation of bacterial strains for fucoidan degradation.</title>
        <authorList>
            <person name="Sichert A."/>
        </authorList>
    </citation>
    <scope>NUCLEOTIDE SEQUENCE [LARGE SCALE GENOMIC DNA]</scope>
    <source>
        <strain evidence="3 4">AS62</strain>
    </source>
</reference>
<organism evidence="3 4">
    <name type="scientific">Ahrensia kielensis</name>
    <dbReference type="NCBI Taxonomy" id="76980"/>
    <lineage>
        <taxon>Bacteria</taxon>
        <taxon>Pseudomonadati</taxon>
        <taxon>Pseudomonadota</taxon>
        <taxon>Alphaproteobacteria</taxon>
        <taxon>Hyphomicrobiales</taxon>
        <taxon>Ahrensiaceae</taxon>
        <taxon>Ahrensia</taxon>
    </lineage>
</organism>
<evidence type="ECO:0000313" key="4">
    <source>
        <dbReference type="Proteomes" id="UP001477870"/>
    </source>
</evidence>
<feature type="domain" description="Glycosyl transferase family 1" evidence="1">
    <location>
        <begin position="218"/>
        <end position="385"/>
    </location>
</feature>
<dbReference type="Pfam" id="PF00534">
    <property type="entry name" value="Glycos_transf_1"/>
    <property type="match status" value="1"/>
</dbReference>
<dbReference type="CDD" id="cd03794">
    <property type="entry name" value="GT4_WbuB-like"/>
    <property type="match status" value="1"/>
</dbReference>
<accession>A0ABU9T809</accession>
<dbReference type="Gene3D" id="3.40.50.2000">
    <property type="entry name" value="Glycogen Phosphorylase B"/>
    <property type="match status" value="2"/>
</dbReference>
<dbReference type="Pfam" id="PF13579">
    <property type="entry name" value="Glyco_trans_4_4"/>
    <property type="match status" value="1"/>
</dbReference>
<comment type="caution">
    <text evidence="3">The sequence shown here is derived from an EMBL/GenBank/DDBJ whole genome shotgun (WGS) entry which is preliminary data.</text>
</comment>
<proteinExistence type="predicted"/>